<protein>
    <submittedName>
        <fullName evidence="10">Glycoside hydrolase/deacetylase</fullName>
    </submittedName>
</protein>
<evidence type="ECO:0000256" key="5">
    <source>
        <dbReference type="ARBA" id="ARBA00022729"/>
    </source>
</evidence>
<accession>A0A316W8U1</accession>
<evidence type="ECO:0000256" key="8">
    <source>
        <dbReference type="ARBA" id="ARBA00023288"/>
    </source>
</evidence>
<dbReference type="Pfam" id="PF01522">
    <property type="entry name" value="Polysacc_deac_1"/>
    <property type="match status" value="1"/>
</dbReference>
<evidence type="ECO:0000256" key="4">
    <source>
        <dbReference type="ARBA" id="ARBA00022723"/>
    </source>
</evidence>
<dbReference type="Gene3D" id="3.20.20.370">
    <property type="entry name" value="Glycoside hydrolase/deacetylase"/>
    <property type="match status" value="1"/>
</dbReference>
<comment type="subcellular location">
    <subcellularLocation>
        <location evidence="2">Cell membrane</location>
        <topology evidence="2">Lipid-anchor</topology>
        <topology evidence="2">GPI-anchor</topology>
    </subcellularLocation>
</comment>
<dbReference type="InterPro" id="IPR002509">
    <property type="entry name" value="NODB_dom"/>
</dbReference>
<keyword evidence="11" id="KW-1185">Reference proteome</keyword>
<dbReference type="GO" id="GO:0016810">
    <property type="term" value="F:hydrolase activity, acting on carbon-nitrogen (but not peptide) bonds"/>
    <property type="evidence" value="ECO:0007669"/>
    <property type="project" value="InterPro"/>
</dbReference>
<dbReference type="Proteomes" id="UP000245783">
    <property type="component" value="Unassembled WGS sequence"/>
</dbReference>
<keyword evidence="3" id="KW-0336">GPI-anchor</keyword>
<dbReference type="EMBL" id="KZ819351">
    <property type="protein sequence ID" value="PWN46340.1"/>
    <property type="molecule type" value="Genomic_DNA"/>
</dbReference>
<reference evidence="10 11" key="1">
    <citation type="journal article" date="2018" name="Mol. Biol. Evol.">
        <title>Broad Genomic Sampling Reveals a Smut Pathogenic Ancestry of the Fungal Clade Ustilaginomycotina.</title>
        <authorList>
            <person name="Kijpornyongpan T."/>
            <person name="Mondo S.J."/>
            <person name="Barry K."/>
            <person name="Sandor L."/>
            <person name="Lee J."/>
            <person name="Lipzen A."/>
            <person name="Pangilinan J."/>
            <person name="LaButti K."/>
            <person name="Hainaut M."/>
            <person name="Henrissat B."/>
            <person name="Grigoriev I.V."/>
            <person name="Spatafora J.W."/>
            <person name="Aime M.C."/>
        </authorList>
    </citation>
    <scope>NUCLEOTIDE SEQUENCE [LARGE SCALE GENOMIC DNA]</scope>
    <source>
        <strain evidence="10 11">MCA 4658</strain>
    </source>
</reference>
<dbReference type="GeneID" id="37033458"/>
<name>A0A316W8U1_9BASI</name>
<dbReference type="PANTHER" id="PTHR46471">
    <property type="entry name" value="CHITIN DEACETYLASE"/>
    <property type="match status" value="1"/>
</dbReference>
<evidence type="ECO:0000256" key="6">
    <source>
        <dbReference type="ARBA" id="ARBA00022801"/>
    </source>
</evidence>
<keyword evidence="5" id="KW-0732">Signal</keyword>
<dbReference type="OrthoDB" id="2125469at2759"/>
<evidence type="ECO:0000313" key="10">
    <source>
        <dbReference type="EMBL" id="PWN46340.1"/>
    </source>
</evidence>
<dbReference type="InterPro" id="IPR011330">
    <property type="entry name" value="Glyco_hydro/deAcase_b/a-brl"/>
</dbReference>
<dbReference type="AlphaFoldDB" id="A0A316W8U1"/>
<dbReference type="GO" id="GO:0098552">
    <property type="term" value="C:side of membrane"/>
    <property type="evidence" value="ECO:0007669"/>
    <property type="project" value="UniProtKB-KW"/>
</dbReference>
<evidence type="ECO:0000313" key="11">
    <source>
        <dbReference type="Proteomes" id="UP000245783"/>
    </source>
</evidence>
<keyword evidence="7" id="KW-0119">Carbohydrate metabolism</keyword>
<organism evidence="10 11">
    <name type="scientific">Ceraceosorus guamensis</name>
    <dbReference type="NCBI Taxonomy" id="1522189"/>
    <lineage>
        <taxon>Eukaryota</taxon>
        <taxon>Fungi</taxon>
        <taxon>Dikarya</taxon>
        <taxon>Basidiomycota</taxon>
        <taxon>Ustilaginomycotina</taxon>
        <taxon>Exobasidiomycetes</taxon>
        <taxon>Ceraceosorales</taxon>
        <taxon>Ceraceosoraceae</taxon>
        <taxon>Ceraceosorus</taxon>
    </lineage>
</organism>
<dbReference type="GO" id="GO:0046872">
    <property type="term" value="F:metal ion binding"/>
    <property type="evidence" value="ECO:0007669"/>
    <property type="project" value="UniProtKB-KW"/>
</dbReference>
<dbReference type="PROSITE" id="PS51677">
    <property type="entry name" value="NODB"/>
    <property type="match status" value="1"/>
</dbReference>
<keyword evidence="3" id="KW-0325">Glycoprotein</keyword>
<gene>
    <name evidence="10" type="ORF">IE81DRAFT_284295</name>
</gene>
<evidence type="ECO:0000256" key="2">
    <source>
        <dbReference type="ARBA" id="ARBA00004609"/>
    </source>
</evidence>
<sequence>MPPLAAGVLSNLSGRKNETFEVSVISPLSGALNNCDRDLAYSFDDGPSIYHGEVEMLFDNAKAKYTSFVNGMNWSCIYDENNVQTLRKAVAAGHQIGSHTWSHAHLNSLSPEQQDLEIERLEEALWKIIGRVPAYFRPPYGECDKNCVERLNKKHGLTVVTWDVDSGDSVGASPSASIATLNALKYPQPHMPLSHETYQSSVETVAPAVVPSLQKQGYKLMTIQQCLGGKVPPYKIIGRPQERDETWTCANNV</sequence>
<dbReference type="GO" id="GO:0005886">
    <property type="term" value="C:plasma membrane"/>
    <property type="evidence" value="ECO:0007669"/>
    <property type="project" value="UniProtKB-SubCell"/>
</dbReference>
<proteinExistence type="predicted"/>
<feature type="domain" description="NodB homology" evidence="9">
    <location>
        <begin position="37"/>
        <end position="221"/>
    </location>
</feature>
<keyword evidence="4" id="KW-0479">Metal-binding</keyword>
<evidence type="ECO:0000259" key="9">
    <source>
        <dbReference type="PROSITE" id="PS51677"/>
    </source>
</evidence>
<evidence type="ECO:0000256" key="1">
    <source>
        <dbReference type="ARBA" id="ARBA00001941"/>
    </source>
</evidence>
<keyword evidence="6 10" id="KW-0378">Hydrolase</keyword>
<dbReference type="InParanoid" id="A0A316W8U1"/>
<dbReference type="STRING" id="1522189.A0A316W8U1"/>
<dbReference type="SUPFAM" id="SSF88713">
    <property type="entry name" value="Glycoside hydrolase/deacetylase"/>
    <property type="match status" value="1"/>
</dbReference>
<comment type="cofactor">
    <cofactor evidence="1">
        <name>Co(2+)</name>
        <dbReference type="ChEBI" id="CHEBI:48828"/>
    </cofactor>
</comment>
<dbReference type="GO" id="GO:0005975">
    <property type="term" value="P:carbohydrate metabolic process"/>
    <property type="evidence" value="ECO:0007669"/>
    <property type="project" value="InterPro"/>
</dbReference>
<keyword evidence="8" id="KW-0449">Lipoprotein</keyword>
<dbReference type="PANTHER" id="PTHR46471:SF2">
    <property type="entry name" value="CHITIN DEACETYLASE-RELATED"/>
    <property type="match status" value="1"/>
</dbReference>
<evidence type="ECO:0000256" key="7">
    <source>
        <dbReference type="ARBA" id="ARBA00023277"/>
    </source>
</evidence>
<keyword evidence="3" id="KW-0472">Membrane</keyword>
<dbReference type="RefSeq" id="XP_025373500.1">
    <property type="nucleotide sequence ID" value="XM_025511588.1"/>
</dbReference>
<evidence type="ECO:0000256" key="3">
    <source>
        <dbReference type="ARBA" id="ARBA00022622"/>
    </source>
</evidence>